<dbReference type="Proteomes" id="UP000291078">
    <property type="component" value="Unassembled WGS sequence"/>
</dbReference>
<dbReference type="PANTHER" id="PTHR30093">
    <property type="entry name" value="GENERAL SECRETION PATHWAY PROTEIN G"/>
    <property type="match status" value="1"/>
</dbReference>
<reference evidence="6 7" key="1">
    <citation type="journal article" date="2015" name="Stand. Genomic Sci.">
        <title>Genomic Encyclopedia of Bacterial and Archaeal Type Strains, Phase III: the genomes of soil and plant-associated and newly described type strains.</title>
        <authorList>
            <person name="Whitman W.B."/>
            <person name="Woyke T."/>
            <person name="Klenk H.P."/>
            <person name="Zhou Y."/>
            <person name="Lilburn T.G."/>
            <person name="Beck B.J."/>
            <person name="De Vos P."/>
            <person name="Vandamme P."/>
            <person name="Eisen J.A."/>
            <person name="Garrity G."/>
            <person name="Hugenholtz P."/>
            <person name="Kyrpides N.C."/>
        </authorList>
    </citation>
    <scope>NUCLEOTIDE SEQUENCE [LARGE SCALE GENOMIC DNA]</scope>
    <source>
        <strain evidence="6 7">ASC-9842</strain>
    </source>
</reference>
<evidence type="ECO:0000256" key="1">
    <source>
        <dbReference type="ARBA" id="ARBA00005233"/>
    </source>
</evidence>
<dbReference type="Gene3D" id="3.30.700.10">
    <property type="entry name" value="Glycoprotein, Type 4 Pilin"/>
    <property type="match status" value="1"/>
</dbReference>
<dbReference type="EMBL" id="SGXM01000005">
    <property type="protein sequence ID" value="RZT36338.1"/>
    <property type="molecule type" value="Genomic_DNA"/>
</dbReference>
<evidence type="ECO:0000313" key="6">
    <source>
        <dbReference type="EMBL" id="RZT36338.1"/>
    </source>
</evidence>
<dbReference type="GO" id="GO:0007155">
    <property type="term" value="P:cell adhesion"/>
    <property type="evidence" value="ECO:0007669"/>
    <property type="project" value="InterPro"/>
</dbReference>
<comment type="similarity">
    <text evidence="1 3">Belongs to the N-Me-Phe pilin family.</text>
</comment>
<evidence type="ECO:0000256" key="4">
    <source>
        <dbReference type="SAM" id="MobiDB-lite"/>
    </source>
</evidence>
<protein>
    <submittedName>
        <fullName evidence="6">Type IV pilus assembly protein PilA</fullName>
    </submittedName>
</protein>
<feature type="region of interest" description="Disordered" evidence="4">
    <location>
        <begin position="141"/>
        <end position="180"/>
    </location>
</feature>
<evidence type="ECO:0000256" key="5">
    <source>
        <dbReference type="SAM" id="Phobius"/>
    </source>
</evidence>
<comment type="caution">
    <text evidence="6">The sequence shown here is derived from an EMBL/GenBank/DDBJ whole genome shotgun (WGS) entry which is preliminary data.</text>
</comment>
<dbReference type="SUPFAM" id="SSF54523">
    <property type="entry name" value="Pili subunits"/>
    <property type="match status" value="1"/>
</dbReference>
<dbReference type="GO" id="GO:0009289">
    <property type="term" value="C:pilus"/>
    <property type="evidence" value="ECO:0007669"/>
    <property type="project" value="InterPro"/>
</dbReference>
<feature type="compositionally biased region" description="Low complexity" evidence="4">
    <location>
        <begin position="157"/>
        <end position="180"/>
    </location>
</feature>
<name>A0A4Q7RTI9_9BURK</name>
<keyword evidence="2" id="KW-0488">Methylation</keyword>
<dbReference type="PANTHER" id="PTHR30093:SF34">
    <property type="entry name" value="PREPILIN PEPTIDASE-DEPENDENT PROTEIN D"/>
    <property type="match status" value="1"/>
</dbReference>
<dbReference type="InterPro" id="IPR001082">
    <property type="entry name" value="Pilin"/>
</dbReference>
<evidence type="ECO:0000256" key="2">
    <source>
        <dbReference type="ARBA" id="ARBA00022481"/>
    </source>
</evidence>
<evidence type="ECO:0000313" key="7">
    <source>
        <dbReference type="Proteomes" id="UP000291078"/>
    </source>
</evidence>
<dbReference type="Pfam" id="PF00114">
    <property type="entry name" value="Pilin"/>
    <property type="match status" value="1"/>
</dbReference>
<organism evidence="6 7">
    <name type="scientific">Cupriavidus agavae</name>
    <dbReference type="NCBI Taxonomy" id="1001822"/>
    <lineage>
        <taxon>Bacteria</taxon>
        <taxon>Pseudomonadati</taxon>
        <taxon>Pseudomonadota</taxon>
        <taxon>Betaproteobacteria</taxon>
        <taxon>Burkholderiales</taxon>
        <taxon>Burkholderiaceae</taxon>
        <taxon>Cupriavidus</taxon>
    </lineage>
</organism>
<accession>A0A4Q7RTI9</accession>
<dbReference type="InterPro" id="IPR012902">
    <property type="entry name" value="N_methyl_site"/>
</dbReference>
<evidence type="ECO:0000256" key="3">
    <source>
        <dbReference type="RuleBase" id="RU000389"/>
    </source>
</evidence>
<dbReference type="NCBIfam" id="TIGR02532">
    <property type="entry name" value="IV_pilin_GFxxxE"/>
    <property type="match status" value="1"/>
</dbReference>
<feature type="transmembrane region" description="Helical" evidence="5">
    <location>
        <begin position="21"/>
        <end position="39"/>
    </location>
</feature>
<proteinExistence type="inferred from homology"/>
<dbReference type="InterPro" id="IPR045584">
    <property type="entry name" value="Pilin-like"/>
</dbReference>
<keyword evidence="5" id="KW-0812">Transmembrane</keyword>
<gene>
    <name evidence="6" type="ORF">EV147_3657</name>
</gene>
<sequence>MKKARMGIHQRVQKGFTLIELMIVVAIIGILAAIAIPQYQDYTARAQMARAVGELGAYKTAFEDRINSGQQPTAIADLGYVKSNLYDDPTLPTAQDMTSGAFKWESTIGGTGKSASPAVVGAKITWSRANSGTWTCVTTKPSGSTGWKDSYAPASCPIATAPSTPGTGTPGTDTPGTGNS</sequence>
<dbReference type="AlphaFoldDB" id="A0A4Q7RTI9"/>
<keyword evidence="5" id="KW-0472">Membrane</keyword>
<dbReference type="Pfam" id="PF07963">
    <property type="entry name" value="N_methyl"/>
    <property type="match status" value="1"/>
</dbReference>
<keyword evidence="3" id="KW-0281">Fimbrium</keyword>
<keyword evidence="7" id="KW-1185">Reference proteome</keyword>
<dbReference type="PROSITE" id="PS00409">
    <property type="entry name" value="PROKAR_NTER_METHYL"/>
    <property type="match status" value="1"/>
</dbReference>
<keyword evidence="5" id="KW-1133">Transmembrane helix</keyword>